<dbReference type="EMBL" id="WAEL01000001">
    <property type="protein sequence ID" value="NID09181.1"/>
    <property type="molecule type" value="Genomic_DNA"/>
</dbReference>
<reference evidence="6" key="1">
    <citation type="submission" date="2024-05" db="EMBL/GenBank/DDBJ databases">
        <authorList>
            <person name="Jung D.-H."/>
        </authorList>
    </citation>
    <scope>NUCLEOTIDE SEQUENCE</scope>
    <source>
        <strain evidence="6">JA-25</strain>
    </source>
</reference>
<dbReference type="SUPFAM" id="SSF53822">
    <property type="entry name" value="Periplasmic binding protein-like I"/>
    <property type="match status" value="1"/>
</dbReference>
<dbReference type="Pfam" id="PF00356">
    <property type="entry name" value="LacI"/>
    <property type="match status" value="1"/>
</dbReference>
<feature type="domain" description="HTH lacI-type" evidence="5">
    <location>
        <begin position="5"/>
        <end position="61"/>
    </location>
</feature>
<evidence type="ECO:0000256" key="3">
    <source>
        <dbReference type="ARBA" id="ARBA00023163"/>
    </source>
</evidence>
<gene>
    <name evidence="6" type="ORF">F7231_03270</name>
</gene>
<dbReference type="Gene3D" id="3.40.50.2300">
    <property type="match status" value="2"/>
</dbReference>
<dbReference type="Gene3D" id="1.10.260.40">
    <property type="entry name" value="lambda repressor-like DNA-binding domains"/>
    <property type="match status" value="1"/>
</dbReference>
<proteinExistence type="predicted"/>
<name>A0ABX0QAZ5_9BACT</name>
<dbReference type="InterPro" id="IPR028082">
    <property type="entry name" value="Peripla_BP_I"/>
</dbReference>
<sequence>MIRKTSMKDIAQDVGVSIALVSYVLNNQKENRIGKEVAEKIREAAKRLNYQPNQLAKSLKTNKSFTIGLIVADMANPFSASLARIVEDEADKHKYTVLFGSSDENPQRLQKVIDTLLNRQVDGLIIAAPEGSEAQLVALQQRIPFVLIDRYFPDLTTSYVALNNYTSIYSGVQHLIDSGYQRIGMVSFDTNLFHLNERKRGYKSALKANNLPFVKSWLKELDQATFRTDMAKAVRELVKGPRAVDAILFASNILALHGLKQLNALSVNVPEEVAVLSFDEAEAYDLFYTPITCIRQPLVEMGQLATHLLLETIQKNNRLTQINLDGELVIRASTRARNTTHQGNRRPGERSQVRDHKA</sequence>
<dbReference type="CDD" id="cd01392">
    <property type="entry name" value="HTH_LacI"/>
    <property type="match status" value="1"/>
</dbReference>
<evidence type="ECO:0000313" key="6">
    <source>
        <dbReference type="EMBL" id="NID09181.1"/>
    </source>
</evidence>
<evidence type="ECO:0000256" key="2">
    <source>
        <dbReference type="ARBA" id="ARBA00023125"/>
    </source>
</evidence>
<dbReference type="Pfam" id="PF13377">
    <property type="entry name" value="Peripla_BP_3"/>
    <property type="match status" value="1"/>
</dbReference>
<keyword evidence="7" id="KW-1185">Reference proteome</keyword>
<evidence type="ECO:0000256" key="1">
    <source>
        <dbReference type="ARBA" id="ARBA00023015"/>
    </source>
</evidence>
<dbReference type="PANTHER" id="PTHR30146:SF109">
    <property type="entry name" value="HTH-TYPE TRANSCRIPTIONAL REGULATOR GALS"/>
    <property type="match status" value="1"/>
</dbReference>
<dbReference type="InterPro" id="IPR010982">
    <property type="entry name" value="Lambda_DNA-bd_dom_sf"/>
</dbReference>
<protein>
    <submittedName>
        <fullName evidence="6">LacI family transcriptional regulator</fullName>
    </submittedName>
</protein>
<keyword evidence="3" id="KW-0804">Transcription</keyword>
<organism evidence="6 7">
    <name type="scientific">Fibrivirga algicola</name>
    <dbReference type="NCBI Taxonomy" id="2950420"/>
    <lineage>
        <taxon>Bacteria</taxon>
        <taxon>Pseudomonadati</taxon>
        <taxon>Bacteroidota</taxon>
        <taxon>Cytophagia</taxon>
        <taxon>Cytophagales</taxon>
        <taxon>Spirosomataceae</taxon>
        <taxon>Fibrivirga</taxon>
    </lineage>
</organism>
<dbReference type="PROSITE" id="PS50932">
    <property type="entry name" value="HTH_LACI_2"/>
    <property type="match status" value="1"/>
</dbReference>
<accession>A0ABX0QAZ5</accession>
<keyword evidence="1" id="KW-0805">Transcription regulation</keyword>
<evidence type="ECO:0000259" key="5">
    <source>
        <dbReference type="PROSITE" id="PS50932"/>
    </source>
</evidence>
<keyword evidence="2" id="KW-0238">DNA-binding</keyword>
<dbReference type="PANTHER" id="PTHR30146">
    <property type="entry name" value="LACI-RELATED TRANSCRIPTIONAL REPRESSOR"/>
    <property type="match status" value="1"/>
</dbReference>
<evidence type="ECO:0000256" key="4">
    <source>
        <dbReference type="SAM" id="MobiDB-lite"/>
    </source>
</evidence>
<dbReference type="Proteomes" id="UP000606008">
    <property type="component" value="Unassembled WGS sequence"/>
</dbReference>
<dbReference type="CDD" id="cd19977">
    <property type="entry name" value="PBP1_EndR-like"/>
    <property type="match status" value="1"/>
</dbReference>
<dbReference type="InterPro" id="IPR046335">
    <property type="entry name" value="LacI/GalR-like_sensor"/>
</dbReference>
<feature type="compositionally biased region" description="Basic and acidic residues" evidence="4">
    <location>
        <begin position="346"/>
        <end position="358"/>
    </location>
</feature>
<dbReference type="RefSeq" id="WP_166690874.1">
    <property type="nucleotide sequence ID" value="NZ_WAEL01000001.1"/>
</dbReference>
<comment type="caution">
    <text evidence="6">The sequence shown here is derived from an EMBL/GenBank/DDBJ whole genome shotgun (WGS) entry which is preliminary data.</text>
</comment>
<dbReference type="InterPro" id="IPR000843">
    <property type="entry name" value="HTH_LacI"/>
</dbReference>
<feature type="region of interest" description="Disordered" evidence="4">
    <location>
        <begin position="334"/>
        <end position="358"/>
    </location>
</feature>
<dbReference type="SUPFAM" id="SSF47413">
    <property type="entry name" value="lambda repressor-like DNA-binding domains"/>
    <property type="match status" value="1"/>
</dbReference>
<dbReference type="SMART" id="SM00354">
    <property type="entry name" value="HTH_LACI"/>
    <property type="match status" value="1"/>
</dbReference>
<evidence type="ECO:0000313" key="7">
    <source>
        <dbReference type="Proteomes" id="UP000606008"/>
    </source>
</evidence>